<keyword evidence="19" id="KW-0693">Viral RNA replication</keyword>
<evidence type="ECO:0000256" key="7">
    <source>
        <dbReference type="ARBA" id="ARBA00022553"/>
    </source>
</evidence>
<keyword evidence="12" id="KW-0547">Nucleotide-binding</keyword>
<dbReference type="SUPFAM" id="SSF56672">
    <property type="entry name" value="DNA/RNA polymerases"/>
    <property type="match status" value="1"/>
</dbReference>
<evidence type="ECO:0000256" key="1">
    <source>
        <dbReference type="ARBA" id="ARBA00004192"/>
    </source>
</evidence>
<dbReference type="InterPro" id="IPR014759">
    <property type="entry name" value="Helicase_SF3_ssRNA_vir"/>
</dbReference>
<feature type="domain" description="Peptidase C3" evidence="25">
    <location>
        <begin position="1499"/>
        <end position="1700"/>
    </location>
</feature>
<evidence type="ECO:0000256" key="22">
    <source>
        <dbReference type="SAM" id="MobiDB-lite"/>
    </source>
</evidence>
<dbReference type="PROSITE" id="PS51218">
    <property type="entry name" value="SF3_HELICASE_2"/>
    <property type="match status" value="1"/>
</dbReference>
<dbReference type="Gene3D" id="2.60.120.20">
    <property type="match status" value="2"/>
</dbReference>
<dbReference type="GO" id="GO:0004197">
    <property type="term" value="F:cysteine-type endopeptidase activity"/>
    <property type="evidence" value="ECO:0007669"/>
    <property type="project" value="InterPro"/>
</dbReference>
<keyword evidence="10" id="KW-0808">Transferase</keyword>
<keyword evidence="15" id="KW-0788">Thiol protease</keyword>
<keyword evidence="9" id="KW-0645">Protease</keyword>
<dbReference type="InterPro" id="IPR043128">
    <property type="entry name" value="Rev_trsase/Diguanyl_cyclase"/>
</dbReference>
<evidence type="ECO:0000256" key="5">
    <source>
        <dbReference type="ARBA" id="ARBA00022484"/>
    </source>
</evidence>
<evidence type="ECO:0000256" key="16">
    <source>
        <dbReference type="ARBA" id="ARBA00022840"/>
    </source>
</evidence>
<dbReference type="GO" id="GO:0019028">
    <property type="term" value="C:viral capsid"/>
    <property type="evidence" value="ECO:0007669"/>
    <property type="project" value="UniProtKB-KW"/>
</dbReference>
<dbReference type="Pfam" id="PF00680">
    <property type="entry name" value="RdRP_1"/>
    <property type="match status" value="1"/>
</dbReference>
<evidence type="ECO:0000256" key="18">
    <source>
        <dbReference type="ARBA" id="ARBA00022870"/>
    </source>
</evidence>
<evidence type="ECO:0000256" key="17">
    <source>
        <dbReference type="ARBA" id="ARBA00022844"/>
    </source>
</evidence>
<dbReference type="Gene3D" id="3.30.70.270">
    <property type="match status" value="1"/>
</dbReference>
<dbReference type="InterPro" id="IPR001205">
    <property type="entry name" value="RNA-dir_pol_C"/>
</dbReference>
<dbReference type="InterPro" id="IPR033703">
    <property type="entry name" value="Rhv-like"/>
</dbReference>
<dbReference type="InterPro" id="IPR001676">
    <property type="entry name" value="Picornavirus_capsid"/>
</dbReference>
<dbReference type="GO" id="GO:0030430">
    <property type="term" value="C:host cell cytoplasm"/>
    <property type="evidence" value="ECO:0007669"/>
    <property type="project" value="UniProtKB-SubCell"/>
</dbReference>
<dbReference type="SUPFAM" id="SSF88633">
    <property type="entry name" value="Positive stranded ssRNA viruses"/>
    <property type="match status" value="2"/>
</dbReference>
<reference evidence="26" key="1">
    <citation type="submission" date="2022-11" db="EMBL/GenBank/DDBJ databases">
        <title>Viral composition of fish in Lhasa River revealed by metagenomics.</title>
        <authorList>
            <person name="Xi Y."/>
            <person name="Zhang W."/>
        </authorList>
    </citation>
    <scope>NUCLEOTIDE SEQUENCE</scope>
    <source>
        <strain evidence="26">Fi102pic1</strain>
    </source>
</reference>
<dbReference type="PROSITE" id="PS51874">
    <property type="entry name" value="PCV_3C_PRO"/>
    <property type="match status" value="1"/>
</dbReference>
<dbReference type="InterPro" id="IPR043502">
    <property type="entry name" value="DNA/RNA_pol_sf"/>
</dbReference>
<keyword evidence="20" id="KW-0472">Membrane</keyword>
<keyword evidence="14" id="KW-0347">Helicase</keyword>
<feature type="domain" description="SF3 helicase" evidence="24">
    <location>
        <begin position="1112"/>
        <end position="1277"/>
    </location>
</feature>
<dbReference type="GO" id="GO:0003723">
    <property type="term" value="F:RNA binding"/>
    <property type="evidence" value="ECO:0007669"/>
    <property type="project" value="InterPro"/>
</dbReference>
<dbReference type="Pfam" id="PF00910">
    <property type="entry name" value="RNA_helicase"/>
    <property type="match status" value="1"/>
</dbReference>
<evidence type="ECO:0000256" key="14">
    <source>
        <dbReference type="ARBA" id="ARBA00022806"/>
    </source>
</evidence>
<dbReference type="GO" id="GO:0003724">
    <property type="term" value="F:RNA helicase activity"/>
    <property type="evidence" value="ECO:0007669"/>
    <property type="project" value="InterPro"/>
</dbReference>
<dbReference type="GO" id="GO:0039694">
    <property type="term" value="P:viral RNA genome replication"/>
    <property type="evidence" value="ECO:0007669"/>
    <property type="project" value="InterPro"/>
</dbReference>
<dbReference type="CDD" id="cd23193">
    <property type="entry name" value="ps-ssRNA_Picornaviridae"/>
    <property type="match status" value="1"/>
</dbReference>
<evidence type="ECO:0000259" key="25">
    <source>
        <dbReference type="PROSITE" id="PS51874"/>
    </source>
</evidence>
<sequence length="2175" mass="240208">MISCSLTGRAGRACEYYKRLELIMELLNKATSALTLGAKLLADPAVEDATLSSDRVGGTVSLMSSMADQASTAVRTAWSPPADISDQYNAMAMSKATGYVNPQKMVQLKTGEWNGNTDVRTDVVEVNLPLDFWPNNSFPARGPTRYFAYLRTGFTFNIVVNAASGMAGCLLVSYQPKGSNAGSADEYGSYLLYPHILINLATASSGTLKVPYTSVSNYTDTDLNQLGKLRCQVWSKLRVPTGSSTSADVTVFGSLDDLDMQAPRPQVRTKVDIAEGPGTINLANSLSTREAQTFAIGGGSAYPDPTTAGSMKPVEDLTDLLRVPVPLRDPNRLFTWAGTKAAGSEIFQANYNLDNLTQTFRLMSNAYKFYKGAVTIRLTAFNSIFNKGRVKLVVFPLSDVSFTSDQANNGFYTILDLGIQSSAEVTLPFHNWNRIKSVDQQICRIEVHVVNRLQYNAASPSSIDLMLTAQAGDDFDMFVPRDGGLKWESPIETTSTLGTTSVTGATSDIAIGAGLSDVGANGGGPQDELPPAQMVAADNRRIMIFSEKHTMLESFFGRAIYYGEIDVAAKKGIATKINWPQTSHHSVARAFTYWFGEPIIHLYNNTNSVLLASHSYYDPGTPTEFTMVSAGAILIPPKQTMSIVAPWYRDYPIGEVRATVTEAIASGLGWLSLYCEEVAKVKHYWSYKNLQFYFPRAAPNTIPAMDEDEEIAEEEMGGSQRLLLSGDIETNPGPVAELVYRDRGLYKHYGIRLMGNVIHMNSENVLDSVVNGVVKIVRVFDDGLWTSTGEIVDSVLVEALAEESVGLEGRFSADFNCETFAREIMGVGGITQARSLAIFGVILASMCGVAAVQTGEGTRLGQFAKGVRAKFSDVMGSVASIMNGTMINKMISDVSSDVVKNVCKFVVRIVCYGILYCSCPNLLTTGAVMALVGLDLASLEGLGTASRTLFDALLNGEIATAVGALSDFAHENCKESGNYVRDALKEIVRVFETDVPKTESPMKSFNEMSLVGRNVDWWMGVLQKFIVWIKALFHPDGRAEAVEWVESYHAKIIATCCEMDMYVMQAKTSPGKMRDPIFQGEVRATIEDAIQMKKILMTAQCFPLIGQFTSTLSKLQALTFGPARKKGFYRMEPIGIWIGGKAGQGKSFLMLELLRQLAIELGQDPKDVYPHATGSKYFDGYDGQFFHIIDDLGQARDEEDIKLLCQCISSVPFQVPMADLPEKGTCYNSKVVIATTNRTDFQTMALTDAPALDRRFSRKLYIRVSDLYKEKGRLNVAKAQEAKALENGTAWLWSEDSTGTKEVLDLKKLVKEIAVEFKAKNDVVEILQGVYEEGNGDEIESPTATMEDVKLDEAIAHFERTEGEDTGFDCLVESDRVRLVIPEDKRSRMKEWFDKKMSRVRYAWEKFKPWIQFVSIVGAVGTMFLSGYTAYLIWRTKASRDFFQDLKNGVANEKKEKKEAEEVKENPFFTDKGDGSEPERAYNGLSKFVQKRDKKRIFQQGPETAEWVHLTKLGCFFKSGPDITYGVACGGKTMYTYSHMFNCGQTFSPDLVVWNGIPHNLAGTVNTTQVVEVKRPDGIVLPCDLVQITIPTLPWQFKDISRYIAEPEVGMPGVLTYMTASGPYSQEVNCITTLPMFETMDMYSKCNLYGAGIRYVAKTAKGMCGGLLIQKQHGSWKALGIHVAGNGTYGFATRIFPVETPEGMVIDRKPAPSPLFSQSKTKLRHSPLYGLVPSTMSPAPLHPRDTRIEIDPPENLTKFAAEKYRVDVFNPMPNSLERAQQFTIKRIYETTGMTKCIPIIEAMNGVGGLNKLDMRTSAGPVYQKSGVKKSDLIVVTPDGLRPSPRFEHDVSQCIQALKLGSADVLFGANLKDELLANGKVASARTRCIEACGVDYTVAYRMVMGDMYSKLYDGSGIRTGVAVGINPYTEYHDIRLTAFRNMYALDYSKYDGSIPKGLMDAAVEVLATCHEDPDLVRQLHAPVVTSSHWVSDEIWTVFGGMPSGSPCTSVLNSVVNVLLIRSILDFLGHNLEEVHVTCYGDDVLLSTVMPVEGDKLVNLIRDWYGMEATNASKTGSNLEVTWEDATFLKRNFRCFPGTSYTVGLLDLNSIMQKIQWCHSTESFKSQLESATLELAMHGEAVYNEFRTAAMNKMQDLKIYIPAYEVRIKEVFEMFFC</sequence>
<dbReference type="InterPro" id="IPR000605">
    <property type="entry name" value="Helicase_SF3_ssDNA/RNA_vir"/>
</dbReference>
<dbReference type="InterPro" id="IPR029053">
    <property type="entry name" value="Viral_coat"/>
</dbReference>
<dbReference type="GO" id="GO:0006508">
    <property type="term" value="P:proteolysis"/>
    <property type="evidence" value="ECO:0007669"/>
    <property type="project" value="UniProtKB-KW"/>
</dbReference>
<dbReference type="GO" id="GO:0033644">
    <property type="term" value="C:host cell membrane"/>
    <property type="evidence" value="ECO:0007669"/>
    <property type="project" value="UniProtKB-SubCell"/>
</dbReference>
<evidence type="ECO:0000259" key="23">
    <source>
        <dbReference type="PROSITE" id="PS50507"/>
    </source>
</evidence>
<feature type="region of interest" description="Disordered" evidence="22">
    <location>
        <begin position="1457"/>
        <end position="1476"/>
    </location>
</feature>
<evidence type="ECO:0000256" key="4">
    <source>
        <dbReference type="ARBA" id="ARBA00020107"/>
    </source>
</evidence>
<dbReference type="GO" id="GO:0005198">
    <property type="term" value="F:structural molecule activity"/>
    <property type="evidence" value="ECO:0007669"/>
    <property type="project" value="InterPro"/>
</dbReference>
<proteinExistence type="predicted"/>
<dbReference type="InterPro" id="IPR000199">
    <property type="entry name" value="Peptidase_C3A/C3B_picornavir"/>
</dbReference>
<dbReference type="PROSITE" id="PS50507">
    <property type="entry name" value="RDRP_SSRNA_POS"/>
    <property type="match status" value="1"/>
</dbReference>
<keyword evidence="17" id="KW-0946">Virion</keyword>
<evidence type="ECO:0000256" key="13">
    <source>
        <dbReference type="ARBA" id="ARBA00022801"/>
    </source>
</evidence>
<dbReference type="InterPro" id="IPR043504">
    <property type="entry name" value="Peptidase_S1_PA_chymotrypsin"/>
</dbReference>
<keyword evidence="11" id="KW-0548">Nucleotidyltransferase</keyword>
<evidence type="ECO:0000256" key="11">
    <source>
        <dbReference type="ARBA" id="ARBA00022695"/>
    </source>
</evidence>
<evidence type="ECO:0000256" key="2">
    <source>
        <dbReference type="ARBA" id="ARBA00004328"/>
    </source>
</evidence>
<evidence type="ECO:0000256" key="8">
    <source>
        <dbReference type="ARBA" id="ARBA00022561"/>
    </source>
</evidence>
<evidence type="ECO:0000256" key="20">
    <source>
        <dbReference type="ARBA" id="ARBA00023136"/>
    </source>
</evidence>
<dbReference type="InterPro" id="IPR044067">
    <property type="entry name" value="PCV_3C_PRO"/>
</dbReference>
<evidence type="ECO:0000256" key="19">
    <source>
        <dbReference type="ARBA" id="ARBA00022953"/>
    </source>
</evidence>
<evidence type="ECO:0000256" key="9">
    <source>
        <dbReference type="ARBA" id="ARBA00022670"/>
    </source>
</evidence>
<evidence type="ECO:0000256" key="15">
    <source>
        <dbReference type="ARBA" id="ARBA00022807"/>
    </source>
</evidence>
<dbReference type="PRINTS" id="PR00918">
    <property type="entry name" value="CALICVIRUSNS"/>
</dbReference>
<evidence type="ECO:0000256" key="3">
    <source>
        <dbReference type="ARBA" id="ARBA00004551"/>
    </source>
</evidence>
<dbReference type="Pfam" id="PF00073">
    <property type="entry name" value="Rhv"/>
    <property type="match status" value="1"/>
</dbReference>
<feature type="domain" description="RdRp catalytic" evidence="23">
    <location>
        <begin position="1939"/>
        <end position="2054"/>
    </location>
</feature>
<dbReference type="CDD" id="cd00205">
    <property type="entry name" value="rhv_like"/>
    <property type="match status" value="2"/>
</dbReference>
<keyword evidence="6" id="KW-0191">Covalent protein-RNA linkage</keyword>
<evidence type="ECO:0000256" key="21">
    <source>
        <dbReference type="ARBA" id="ARBA00023200"/>
    </source>
</evidence>
<keyword evidence="18" id="KW-1043">Host membrane</keyword>
<dbReference type="GO" id="GO:0005524">
    <property type="term" value="F:ATP binding"/>
    <property type="evidence" value="ECO:0007669"/>
    <property type="project" value="UniProtKB-KW"/>
</dbReference>
<keyword evidence="5" id="KW-0696">RNA-directed RNA polymerase</keyword>
<protein>
    <recommendedName>
        <fullName evidence="4">Genome polyprotein</fullName>
    </recommendedName>
</protein>
<dbReference type="GO" id="GO:0006351">
    <property type="term" value="P:DNA-templated transcription"/>
    <property type="evidence" value="ECO:0007669"/>
    <property type="project" value="InterPro"/>
</dbReference>
<dbReference type="GO" id="GO:0003968">
    <property type="term" value="F:RNA-directed RNA polymerase activity"/>
    <property type="evidence" value="ECO:0007669"/>
    <property type="project" value="UniProtKB-KW"/>
</dbReference>
<organism evidence="26">
    <name type="scientific">Fish-associated picornavirus</name>
    <dbReference type="NCBI Taxonomy" id="3003962"/>
    <lineage>
        <taxon>Viruses</taxon>
        <taxon>Riboviria</taxon>
        <taxon>Orthornavirae</taxon>
        <taxon>Pisuviricota</taxon>
        <taxon>Pisoniviricetes</taxon>
        <taxon>Picornavirales</taxon>
    </lineage>
</organism>
<keyword evidence="16" id="KW-0067">ATP-binding</keyword>
<evidence type="ECO:0000256" key="6">
    <source>
        <dbReference type="ARBA" id="ARBA00022520"/>
    </source>
</evidence>
<dbReference type="InterPro" id="IPR007094">
    <property type="entry name" value="RNA-dir_pol_PSvirus"/>
</dbReference>
<evidence type="ECO:0000313" key="26">
    <source>
        <dbReference type="EMBL" id="WAQ80631.1"/>
    </source>
</evidence>
<dbReference type="Gene3D" id="1.20.960.20">
    <property type="match status" value="1"/>
</dbReference>
<dbReference type="Pfam" id="PF00548">
    <property type="entry name" value="Peptidase_C3"/>
    <property type="match status" value="1"/>
</dbReference>
<dbReference type="InterPro" id="IPR004004">
    <property type="entry name" value="Helic/Pol/Pept_Calicivir-typ"/>
</dbReference>
<keyword evidence="21" id="KW-1035">Host cytoplasm</keyword>
<name>A0A9E9GBK0_9VIRU</name>
<keyword evidence="7" id="KW-0597">Phosphoprotein</keyword>
<evidence type="ECO:0000259" key="24">
    <source>
        <dbReference type="PROSITE" id="PS51218"/>
    </source>
</evidence>
<comment type="subcellular location">
    <subcellularLocation>
        <location evidence="1">Host cytoplasm</location>
    </subcellularLocation>
    <subcellularLocation>
        <location evidence="3">Host membrane</location>
    </subcellularLocation>
    <subcellularLocation>
        <location evidence="2">Virion</location>
    </subcellularLocation>
</comment>
<evidence type="ECO:0000256" key="12">
    <source>
        <dbReference type="ARBA" id="ARBA00022741"/>
    </source>
</evidence>
<dbReference type="SUPFAM" id="SSF50494">
    <property type="entry name" value="Trypsin-like serine proteases"/>
    <property type="match status" value="1"/>
</dbReference>
<keyword evidence="8" id="KW-0167">Capsid protein</keyword>
<dbReference type="Gene3D" id="2.40.10.10">
    <property type="entry name" value="Trypsin-like serine proteases"/>
    <property type="match status" value="1"/>
</dbReference>
<evidence type="ECO:0000256" key="10">
    <source>
        <dbReference type="ARBA" id="ARBA00022679"/>
    </source>
</evidence>
<keyword evidence="13" id="KW-0378">Hydrolase</keyword>
<accession>A0A9E9GBK0</accession>
<dbReference type="EMBL" id="OP933695">
    <property type="protein sequence ID" value="WAQ80631.1"/>
    <property type="molecule type" value="Genomic_RNA"/>
</dbReference>
<dbReference type="InterPro" id="IPR009003">
    <property type="entry name" value="Peptidase_S1_PA"/>
</dbReference>